<sequence>MDWHLQREQRLRRPDDPPFYRTPRLVASDWLNEFWEARPEKADDYRFVYVGVAGTWTPFHADVYRSFSWSANVCGAKRWILLPHGEEEKLRSLSGLPFDVASVLGAESADQALGSKELRAGIRSSDGAVEAGEDAVPLQPRTSADGVRYFDVRQEAGEVMFVPSGWHHQVWNLRDTISINHNWFNASNIHLVCEHLMASLADVRAELAISQDSSDEFLSQCQTLLRATHGMNLAEMTELLCFTINRRLAALAGGETVMGLDGYRYGRGHLVYDVKCASRELRRLLAREEFRRLEDLKRWRTEAERLLEEVEVLDLTVDDTTGNETT</sequence>
<dbReference type="GO" id="GO:0016706">
    <property type="term" value="F:2-oxoglutarate-dependent dioxygenase activity"/>
    <property type="evidence" value="ECO:0007669"/>
    <property type="project" value="TreeGrafter"/>
</dbReference>
<proteinExistence type="inferred from homology"/>
<dbReference type="PROSITE" id="PS51184">
    <property type="entry name" value="JMJC"/>
    <property type="match status" value="1"/>
</dbReference>
<evidence type="ECO:0000256" key="3">
    <source>
        <dbReference type="ARBA" id="ARBA00082904"/>
    </source>
</evidence>
<comment type="catalytic activity">
    <reaction evidence="2">
        <text>L-lysyl-[protein] + 2-oxoglutarate + O2 = 4-hydroxy-L-lysyl-[protein] + succinate + CO2</text>
        <dbReference type="Rhea" id="RHEA:57156"/>
        <dbReference type="Rhea" id="RHEA-COMP:9752"/>
        <dbReference type="Rhea" id="RHEA-COMP:15084"/>
        <dbReference type="ChEBI" id="CHEBI:15379"/>
        <dbReference type="ChEBI" id="CHEBI:16526"/>
        <dbReference type="ChEBI" id="CHEBI:16810"/>
        <dbReference type="ChEBI" id="CHEBI:29969"/>
        <dbReference type="ChEBI" id="CHEBI:30031"/>
        <dbReference type="ChEBI" id="CHEBI:141495"/>
    </reaction>
</comment>
<dbReference type="InterPro" id="IPR041667">
    <property type="entry name" value="Cupin_8"/>
</dbReference>
<reference evidence="5 6" key="1">
    <citation type="submission" date="2019-07" db="EMBL/GenBank/DDBJ databases">
        <title>Draft genome assembly of a fouling barnacle, Amphibalanus amphitrite (Darwin, 1854): The first reference genome for Thecostraca.</title>
        <authorList>
            <person name="Kim W."/>
        </authorList>
    </citation>
    <scope>NUCLEOTIDE SEQUENCE [LARGE SCALE GENOMIC DNA]</scope>
    <source>
        <strain evidence="5">SNU_AA5</strain>
        <tissue evidence="5">Soma without cirri and trophi</tissue>
    </source>
</reference>
<evidence type="ECO:0000256" key="2">
    <source>
        <dbReference type="ARBA" id="ARBA00047762"/>
    </source>
</evidence>
<dbReference type="GO" id="GO:0043565">
    <property type="term" value="F:sequence-specific DNA binding"/>
    <property type="evidence" value="ECO:0007669"/>
    <property type="project" value="TreeGrafter"/>
</dbReference>
<dbReference type="EMBL" id="VIIS01001831">
    <property type="protein sequence ID" value="KAF0292164.1"/>
    <property type="molecule type" value="Genomic_DNA"/>
</dbReference>
<name>A0A6A4VKW8_AMPAM</name>
<accession>A0A6A4VKW8</accession>
<evidence type="ECO:0000259" key="4">
    <source>
        <dbReference type="PROSITE" id="PS51184"/>
    </source>
</evidence>
<dbReference type="SUPFAM" id="SSF51197">
    <property type="entry name" value="Clavaminate synthase-like"/>
    <property type="match status" value="1"/>
</dbReference>
<dbReference type="PANTHER" id="PTHR12480">
    <property type="entry name" value="ARGININE DEMETHYLASE AND LYSYL-HYDROXYLASE JMJD"/>
    <property type="match status" value="1"/>
</dbReference>
<dbReference type="SMART" id="SM00558">
    <property type="entry name" value="JmjC"/>
    <property type="match status" value="1"/>
</dbReference>
<dbReference type="OrthoDB" id="203487at2759"/>
<dbReference type="InterPro" id="IPR003347">
    <property type="entry name" value="JmjC_dom"/>
</dbReference>
<dbReference type="GO" id="GO:0005737">
    <property type="term" value="C:cytoplasm"/>
    <property type="evidence" value="ECO:0007669"/>
    <property type="project" value="TreeGrafter"/>
</dbReference>
<protein>
    <recommendedName>
        <fullName evidence="3">Jumonji domain-containing protein 4</fullName>
    </recommendedName>
</protein>
<dbReference type="Pfam" id="PF13621">
    <property type="entry name" value="Cupin_8"/>
    <property type="match status" value="1"/>
</dbReference>
<evidence type="ECO:0000256" key="1">
    <source>
        <dbReference type="ARBA" id="ARBA00038068"/>
    </source>
</evidence>
<dbReference type="GO" id="GO:0005634">
    <property type="term" value="C:nucleus"/>
    <property type="evidence" value="ECO:0007669"/>
    <property type="project" value="TreeGrafter"/>
</dbReference>
<comment type="caution">
    <text evidence="5">The sequence shown here is derived from an EMBL/GenBank/DDBJ whole genome shotgun (WGS) entry which is preliminary data.</text>
</comment>
<organism evidence="5 6">
    <name type="scientific">Amphibalanus amphitrite</name>
    <name type="common">Striped barnacle</name>
    <name type="synonym">Balanus amphitrite</name>
    <dbReference type="NCBI Taxonomy" id="1232801"/>
    <lineage>
        <taxon>Eukaryota</taxon>
        <taxon>Metazoa</taxon>
        <taxon>Ecdysozoa</taxon>
        <taxon>Arthropoda</taxon>
        <taxon>Crustacea</taxon>
        <taxon>Multicrustacea</taxon>
        <taxon>Cirripedia</taxon>
        <taxon>Thoracica</taxon>
        <taxon>Thoracicalcarea</taxon>
        <taxon>Balanomorpha</taxon>
        <taxon>Balanoidea</taxon>
        <taxon>Balanidae</taxon>
        <taxon>Amphibalaninae</taxon>
        <taxon>Amphibalanus</taxon>
    </lineage>
</organism>
<dbReference type="GO" id="GO:0045905">
    <property type="term" value="P:positive regulation of translational termination"/>
    <property type="evidence" value="ECO:0007669"/>
    <property type="project" value="TreeGrafter"/>
</dbReference>
<evidence type="ECO:0000313" key="6">
    <source>
        <dbReference type="Proteomes" id="UP000440578"/>
    </source>
</evidence>
<evidence type="ECO:0000313" key="5">
    <source>
        <dbReference type="EMBL" id="KAF0292164.1"/>
    </source>
</evidence>
<dbReference type="InterPro" id="IPR050910">
    <property type="entry name" value="JMJD6_ArgDemeth/LysHydrox"/>
</dbReference>
<gene>
    <name evidence="5" type="primary">JMJD4</name>
    <name evidence="5" type="ORF">FJT64_001040</name>
</gene>
<feature type="domain" description="JmjC" evidence="4">
    <location>
        <begin position="11"/>
        <end position="200"/>
    </location>
</feature>
<dbReference type="AlphaFoldDB" id="A0A6A4VKW8"/>
<keyword evidence="6" id="KW-1185">Reference proteome</keyword>
<dbReference type="Gene3D" id="2.60.120.650">
    <property type="entry name" value="Cupin"/>
    <property type="match status" value="1"/>
</dbReference>
<dbReference type="PANTHER" id="PTHR12480:SF6">
    <property type="entry name" value="2-OXOGLUTARATE AND IRON-DEPENDENT OXYGENASE JMJD4"/>
    <property type="match status" value="1"/>
</dbReference>
<comment type="similarity">
    <text evidence="1">Belongs to the JMJD6 family.</text>
</comment>
<dbReference type="Proteomes" id="UP000440578">
    <property type="component" value="Unassembled WGS sequence"/>
</dbReference>